<gene>
    <name evidence="3" type="ORF">ACFOUR_17740</name>
</gene>
<dbReference type="Pfam" id="PF13699">
    <property type="entry name" value="eCIS_core"/>
    <property type="match status" value="1"/>
</dbReference>
<proteinExistence type="predicted"/>
<protein>
    <submittedName>
        <fullName evidence="3">DUF4157 domain-containing protein</fullName>
    </submittedName>
</protein>
<feature type="region of interest" description="Disordered" evidence="1">
    <location>
        <begin position="226"/>
        <end position="247"/>
    </location>
</feature>
<evidence type="ECO:0000313" key="4">
    <source>
        <dbReference type="Proteomes" id="UP001595846"/>
    </source>
</evidence>
<dbReference type="RefSeq" id="WP_256532483.1">
    <property type="nucleotide sequence ID" value="NZ_CP101824.1"/>
</dbReference>
<dbReference type="InterPro" id="IPR025295">
    <property type="entry name" value="eCIS_core_dom"/>
</dbReference>
<dbReference type="Proteomes" id="UP001595846">
    <property type="component" value="Unassembled WGS sequence"/>
</dbReference>
<accession>A0ABD5NSZ7</accession>
<keyword evidence="4" id="KW-1185">Reference proteome</keyword>
<sequence>MAPGPIGIPVLRSTESTLDEPVTLGPAASERASEIIAEFQNRPDEIPNHNSRQDLASHERNWDAHEATGPAGDAGVPESVREVISSSGQSLDASIQRAMEDRMGDAFGDVRIHTGPKAANACEDINARAFTVGNHIAFNAGEYDPESAAGQHLLAHELAHVRQQTGGVVSMLSQEDLELEIDPDPEQEREAEVTAKRVVSGRELGIQRLANTEVYIQRFPWDQSNLNSSNGDGYDSRADDGLGHPVKNRSARFGSAMRTDYRKTFFKAYPHLEGDVVVHHAVEKRMASGENTNWPDIVSQSEIHSLENLRGIPKELNSEVHLSEIRREWDKFYDENPSPSKEELLNKATEIDDAYGHVFEPPVR</sequence>
<dbReference type="AlphaFoldDB" id="A0ABD5NSZ7"/>
<evidence type="ECO:0000256" key="1">
    <source>
        <dbReference type="SAM" id="MobiDB-lite"/>
    </source>
</evidence>
<organism evidence="3 4">
    <name type="scientific">Halovivax cerinus</name>
    <dbReference type="NCBI Taxonomy" id="1487865"/>
    <lineage>
        <taxon>Archaea</taxon>
        <taxon>Methanobacteriati</taxon>
        <taxon>Methanobacteriota</taxon>
        <taxon>Stenosarchaea group</taxon>
        <taxon>Halobacteria</taxon>
        <taxon>Halobacteriales</taxon>
        <taxon>Natrialbaceae</taxon>
        <taxon>Halovivax</taxon>
    </lineage>
</organism>
<dbReference type="GeneID" id="73901568"/>
<evidence type="ECO:0000259" key="2">
    <source>
        <dbReference type="Pfam" id="PF13699"/>
    </source>
</evidence>
<reference evidence="3 4" key="1">
    <citation type="journal article" date="2019" name="Int. J. Syst. Evol. Microbiol.">
        <title>The Global Catalogue of Microorganisms (GCM) 10K type strain sequencing project: providing services to taxonomists for standard genome sequencing and annotation.</title>
        <authorList>
            <consortium name="The Broad Institute Genomics Platform"/>
            <consortium name="The Broad Institute Genome Sequencing Center for Infectious Disease"/>
            <person name="Wu L."/>
            <person name="Ma J."/>
        </authorList>
    </citation>
    <scope>NUCLEOTIDE SEQUENCE [LARGE SCALE GENOMIC DNA]</scope>
    <source>
        <strain evidence="3 4">IBRC-M 10256</strain>
    </source>
</reference>
<evidence type="ECO:0000313" key="3">
    <source>
        <dbReference type="EMBL" id="MFC3960204.1"/>
    </source>
</evidence>
<comment type="caution">
    <text evidence="3">The sequence shown here is derived from an EMBL/GenBank/DDBJ whole genome shotgun (WGS) entry which is preliminary data.</text>
</comment>
<name>A0ABD5NSZ7_9EURY</name>
<feature type="region of interest" description="Disordered" evidence="1">
    <location>
        <begin position="1"/>
        <end position="28"/>
    </location>
</feature>
<dbReference type="EMBL" id="JBHSAQ010000016">
    <property type="protein sequence ID" value="MFC3960204.1"/>
    <property type="molecule type" value="Genomic_DNA"/>
</dbReference>
<feature type="domain" description="eCIS core" evidence="2">
    <location>
        <begin position="91"/>
        <end position="167"/>
    </location>
</feature>